<reference evidence="1" key="1">
    <citation type="submission" date="2021-05" db="EMBL/GenBank/DDBJ databases">
        <authorList>
            <person name="Scholz U."/>
            <person name="Mascher M."/>
            <person name="Fiebig A."/>
        </authorList>
    </citation>
    <scope>NUCLEOTIDE SEQUENCE [LARGE SCALE GENOMIC DNA]</scope>
</reference>
<dbReference type="Proteomes" id="UP001732700">
    <property type="component" value="Chromosome 6C"/>
</dbReference>
<evidence type="ECO:0000313" key="1">
    <source>
        <dbReference type="EnsemblPlants" id="AVESA.00010b.r2.6CG1120120.2.CDS"/>
    </source>
</evidence>
<keyword evidence="2" id="KW-1185">Reference proteome</keyword>
<reference evidence="1" key="2">
    <citation type="submission" date="2025-09" db="UniProtKB">
        <authorList>
            <consortium name="EnsemblPlants"/>
        </authorList>
    </citation>
    <scope>IDENTIFICATION</scope>
</reference>
<protein>
    <submittedName>
        <fullName evidence="1">Uncharacterized protein</fullName>
    </submittedName>
</protein>
<evidence type="ECO:0000313" key="2">
    <source>
        <dbReference type="Proteomes" id="UP001732700"/>
    </source>
</evidence>
<accession>A0ACD5Z8L2</accession>
<organism evidence="1 2">
    <name type="scientific">Avena sativa</name>
    <name type="common">Oat</name>
    <dbReference type="NCBI Taxonomy" id="4498"/>
    <lineage>
        <taxon>Eukaryota</taxon>
        <taxon>Viridiplantae</taxon>
        <taxon>Streptophyta</taxon>
        <taxon>Embryophyta</taxon>
        <taxon>Tracheophyta</taxon>
        <taxon>Spermatophyta</taxon>
        <taxon>Magnoliopsida</taxon>
        <taxon>Liliopsida</taxon>
        <taxon>Poales</taxon>
        <taxon>Poaceae</taxon>
        <taxon>BOP clade</taxon>
        <taxon>Pooideae</taxon>
        <taxon>Poodae</taxon>
        <taxon>Poeae</taxon>
        <taxon>Poeae Chloroplast Group 1 (Aveneae type)</taxon>
        <taxon>Aveninae</taxon>
        <taxon>Avena</taxon>
    </lineage>
</organism>
<sequence length="198" mass="22139">MAAVSGRDVLAEEEFSERELEVAAILADLPSIVRAQRRRQRRLEQQQQQRPEVPTWGRRRPRKAPAAAEKPAVVIPSAVDDDHRMGGAASPDTPLAFPDDRHDNEEDLKKAAAQDEWAQQQRGVVASLSHENAHLQKQIEEYRARLETSRTTNDSLNQMQQSKVTTPSPVSPPLNLSPLESIQIAVTVQWFSSAAILR</sequence>
<name>A0ACD5Z8L2_AVESA</name>
<dbReference type="EnsemblPlants" id="AVESA.00010b.r2.6CG1120120.2">
    <property type="protein sequence ID" value="AVESA.00010b.r2.6CG1120120.2.CDS"/>
    <property type="gene ID" value="AVESA.00010b.r2.6CG1120120"/>
</dbReference>
<proteinExistence type="predicted"/>